<comment type="catalytic activity">
    <reaction evidence="4">
        <text>a 5'-end triphospho-ribonucleoside in mRNA + H2O = a 5'-end phospho-ribonucleoside in mRNA + diphosphate + H(+)</text>
        <dbReference type="Rhea" id="RHEA:78683"/>
        <dbReference type="Rhea" id="RHEA-COMP:15692"/>
        <dbReference type="Rhea" id="RHEA-COMP:17164"/>
        <dbReference type="ChEBI" id="CHEBI:15377"/>
        <dbReference type="ChEBI" id="CHEBI:15378"/>
        <dbReference type="ChEBI" id="CHEBI:33019"/>
        <dbReference type="ChEBI" id="CHEBI:138282"/>
        <dbReference type="ChEBI" id="CHEBI:167618"/>
    </reaction>
    <physiologicalReaction direction="left-to-right" evidence="4">
        <dbReference type="Rhea" id="RHEA:78684"/>
    </physiologicalReaction>
</comment>
<dbReference type="Proteomes" id="UP001648503">
    <property type="component" value="Unassembled WGS sequence"/>
</dbReference>
<keyword evidence="6" id="KW-0547">Nucleotide-binding</keyword>
<evidence type="ECO:0000256" key="2">
    <source>
        <dbReference type="ARBA" id="ARBA00006562"/>
    </source>
</evidence>
<keyword evidence="6" id="KW-0479">Metal-binding</keyword>
<organism evidence="9 10">
    <name type="scientific">Batrachochytrium salamandrivorans</name>
    <dbReference type="NCBI Taxonomy" id="1357716"/>
    <lineage>
        <taxon>Eukaryota</taxon>
        <taxon>Fungi</taxon>
        <taxon>Fungi incertae sedis</taxon>
        <taxon>Chytridiomycota</taxon>
        <taxon>Chytridiomycota incertae sedis</taxon>
        <taxon>Chytridiomycetes</taxon>
        <taxon>Rhizophydiales</taxon>
        <taxon>Rhizophydiales incertae sedis</taxon>
        <taxon>Batrachochytrium</taxon>
    </lineage>
</organism>
<evidence type="ECO:0000256" key="6">
    <source>
        <dbReference type="RuleBase" id="RU367113"/>
    </source>
</evidence>
<dbReference type="InterPro" id="IPR039039">
    <property type="entry name" value="RAI1-like_fam"/>
</dbReference>
<name>A0ABQ8EY82_9FUNG</name>
<dbReference type="PANTHER" id="PTHR12395">
    <property type="entry name" value="DOM-3 RELATED"/>
    <property type="match status" value="1"/>
</dbReference>
<comment type="catalytic activity">
    <reaction evidence="5">
        <text>a 5'-end NAD(+)-phospho-ribonucleoside in mRNA + H2O = a 5'-end phospho-ribonucleoside in mRNA + NAD(+) + H(+)</text>
        <dbReference type="Rhea" id="RHEA:60880"/>
        <dbReference type="Rhea" id="RHEA-COMP:15692"/>
        <dbReference type="Rhea" id="RHEA-COMP:15698"/>
        <dbReference type="ChEBI" id="CHEBI:15377"/>
        <dbReference type="ChEBI" id="CHEBI:15378"/>
        <dbReference type="ChEBI" id="CHEBI:57540"/>
        <dbReference type="ChEBI" id="CHEBI:138282"/>
        <dbReference type="ChEBI" id="CHEBI:144029"/>
    </reaction>
    <physiologicalReaction direction="left-to-right" evidence="5">
        <dbReference type="Rhea" id="RHEA:60881"/>
    </physiologicalReaction>
</comment>
<feature type="domain" description="RAI1-like" evidence="8">
    <location>
        <begin position="74"/>
        <end position="415"/>
    </location>
</feature>
<keyword evidence="6" id="KW-0694">RNA-binding</keyword>
<dbReference type="EC" id="3.6.1.-" evidence="6"/>
<keyword evidence="6" id="KW-0378">Hydrolase</keyword>
<keyword evidence="6" id="KW-0540">Nuclease</keyword>
<comment type="similarity">
    <text evidence="2 6">Belongs to the DXO/Dom3Z family.</text>
</comment>
<comment type="catalytic activity">
    <reaction evidence="3">
        <text>a 5'-end (N(7)-methyl 5'-triphosphoguanosine)-ribonucleoside-ribonucleotide in mRNA + H2O = a (N(7)-methyl 5'-triphosphoguanosine)-nucleoside + a 5'-end phospho-ribonucleoside in mRNA + H(+)</text>
        <dbReference type="Rhea" id="RHEA:66928"/>
        <dbReference type="Rhea" id="RHEA-COMP:15692"/>
        <dbReference type="Rhea" id="RHEA-COMP:17313"/>
        <dbReference type="ChEBI" id="CHEBI:15377"/>
        <dbReference type="ChEBI" id="CHEBI:15378"/>
        <dbReference type="ChEBI" id="CHEBI:138282"/>
        <dbReference type="ChEBI" id="CHEBI:172876"/>
        <dbReference type="ChEBI" id="CHEBI:172877"/>
    </reaction>
    <physiologicalReaction direction="left-to-right" evidence="3">
        <dbReference type="Rhea" id="RHEA:66929"/>
    </physiologicalReaction>
</comment>
<evidence type="ECO:0000313" key="9">
    <source>
        <dbReference type="EMBL" id="KAH6588685.1"/>
    </source>
</evidence>
<dbReference type="Pfam" id="PF08652">
    <property type="entry name" value="RAI1"/>
    <property type="match status" value="1"/>
</dbReference>
<gene>
    <name evidence="9" type="ORF">BASA50_010555</name>
</gene>
<evidence type="ECO:0000256" key="3">
    <source>
        <dbReference type="ARBA" id="ARBA00044676"/>
    </source>
</evidence>
<evidence type="ECO:0000313" key="10">
    <source>
        <dbReference type="Proteomes" id="UP001648503"/>
    </source>
</evidence>
<comment type="subcellular location">
    <subcellularLocation>
        <location evidence="6">Nucleus</location>
    </subcellularLocation>
</comment>
<evidence type="ECO:0000256" key="1">
    <source>
        <dbReference type="ARBA" id="ARBA00001968"/>
    </source>
</evidence>
<evidence type="ECO:0000256" key="5">
    <source>
        <dbReference type="ARBA" id="ARBA00048124"/>
    </source>
</evidence>
<feature type="region of interest" description="Disordered" evidence="7">
    <location>
        <begin position="40"/>
        <end position="60"/>
    </location>
</feature>
<dbReference type="EMBL" id="JAFCIX010000495">
    <property type="protein sequence ID" value="KAH6588685.1"/>
    <property type="molecule type" value="Genomic_DNA"/>
</dbReference>
<sequence>MKATIPAPVAGITRGIVRPRSPSQDSTNITFSKAARIQEAETIDKSHPSSSTDILSSIPMPNINSPYRQSTYSMPKEIGCFSYGVDRIAQMQSRESLRYYHPPNKNVSLSAGYPDKYITRDKKPEHLDALLDCMKDINTRRVGNDQAPIIPNFCTWRGIMSKIIRVPYASKESWELGVTLHKGTIYMEEHESEEKQSSKFGSSDKDMLFTYWGYKFETLSTIPIPPRKLIPHDPHLLERETETVNTNVQFCSVFASQYGPHDIVLGGEVDCLTREVSPGELPQSAYAELKTNRVIETDRQRHTFEKFKLLRIWEQSFLAGVPKVIIGFRTDGGEISHVHEFDTAELPRIVRNKPGMWDPNRCVSFGDSVLTWIKSIVTIDDSDTVYTICFSSEKRRIEILAPVKGGPNVFIPENFVLDPTSSSAT</sequence>
<dbReference type="PANTHER" id="PTHR12395:SF9">
    <property type="entry name" value="DECAPPING AND EXORIBONUCLEASE PROTEIN"/>
    <property type="match status" value="1"/>
</dbReference>
<comment type="caution">
    <text evidence="9">The sequence shown here is derived from an EMBL/GenBank/DDBJ whole genome shotgun (WGS) entry which is preliminary data.</text>
</comment>
<reference evidence="9 10" key="1">
    <citation type="submission" date="2021-02" db="EMBL/GenBank/DDBJ databases">
        <title>Variation within the Batrachochytrium salamandrivorans European outbreak.</title>
        <authorList>
            <person name="Kelly M."/>
            <person name="Pasmans F."/>
            <person name="Shea T.P."/>
            <person name="Munoz J.F."/>
            <person name="Carranza S."/>
            <person name="Cuomo C.A."/>
            <person name="Martel A."/>
        </authorList>
    </citation>
    <scope>NUCLEOTIDE SEQUENCE [LARGE SCALE GENOMIC DNA]</scope>
    <source>
        <strain evidence="9 10">AMFP18/2</strain>
    </source>
</reference>
<evidence type="ECO:0000256" key="4">
    <source>
        <dbReference type="ARBA" id="ARBA00044692"/>
    </source>
</evidence>
<proteinExistence type="inferred from homology"/>
<evidence type="ECO:0000256" key="7">
    <source>
        <dbReference type="SAM" id="MobiDB-lite"/>
    </source>
</evidence>
<protein>
    <recommendedName>
        <fullName evidence="6">Decapping nuclease</fullName>
        <ecNumber evidence="6">3.6.1.-</ecNumber>
    </recommendedName>
</protein>
<dbReference type="InterPro" id="IPR013961">
    <property type="entry name" value="RAI1"/>
</dbReference>
<keyword evidence="10" id="KW-1185">Reference proteome</keyword>
<comment type="function">
    <text evidence="6">Decapping enzyme for NAD-capped RNAs: specifically hydrolyzes the nicotinamide adenine dinucleotide (NAD) cap from a subset of RNAs by removing the entire NAD moiety from the 5'-end of an NAD-capped RNA.</text>
</comment>
<comment type="cofactor">
    <cofactor evidence="1 6">
        <name>a divalent metal cation</name>
        <dbReference type="ChEBI" id="CHEBI:60240"/>
    </cofactor>
</comment>
<evidence type="ECO:0000259" key="8">
    <source>
        <dbReference type="Pfam" id="PF08652"/>
    </source>
</evidence>
<keyword evidence="6" id="KW-0539">Nucleus</keyword>
<accession>A0ABQ8EY82</accession>